<reference evidence="2" key="1">
    <citation type="journal article" date="2019" name="Int. J. Syst. Evol. Microbiol.">
        <title>The Global Catalogue of Microorganisms (GCM) 10K type strain sequencing project: providing services to taxonomists for standard genome sequencing and annotation.</title>
        <authorList>
            <consortium name="The Broad Institute Genomics Platform"/>
            <consortium name="The Broad Institute Genome Sequencing Center for Infectious Disease"/>
            <person name="Wu L."/>
            <person name="Ma J."/>
        </authorList>
    </citation>
    <scope>NUCLEOTIDE SEQUENCE [LARGE SCALE GENOMIC DNA]</scope>
    <source>
        <strain evidence="2">TISTR 1858</strain>
    </source>
</reference>
<dbReference type="EMBL" id="JBHUMX010000023">
    <property type="protein sequence ID" value="MFD2628902.1"/>
    <property type="molecule type" value="Genomic_DNA"/>
</dbReference>
<name>A0ABW5PZW2_9BACI</name>
<protein>
    <submittedName>
        <fullName evidence="1">DUF2620 domain-containing protein</fullName>
    </submittedName>
</protein>
<accession>A0ABW5PZW2</accession>
<gene>
    <name evidence="1" type="ORF">ACFSUN_08905</name>
</gene>
<dbReference type="Proteomes" id="UP001597451">
    <property type="component" value="Unassembled WGS sequence"/>
</dbReference>
<proteinExistence type="predicted"/>
<evidence type="ECO:0000313" key="2">
    <source>
        <dbReference type="Proteomes" id="UP001597451"/>
    </source>
</evidence>
<comment type="caution">
    <text evidence="1">The sequence shown here is derived from an EMBL/GenBank/DDBJ whole genome shotgun (WGS) entry which is preliminary data.</text>
</comment>
<organism evidence="1 2">
    <name type="scientific">Oceanobacillus kapialis</name>
    <dbReference type="NCBI Taxonomy" id="481353"/>
    <lineage>
        <taxon>Bacteria</taxon>
        <taxon>Bacillati</taxon>
        <taxon>Bacillota</taxon>
        <taxon>Bacilli</taxon>
        <taxon>Bacillales</taxon>
        <taxon>Bacillaceae</taxon>
        <taxon>Oceanobacillus</taxon>
    </lineage>
</organism>
<dbReference type="Pfam" id="PF10941">
    <property type="entry name" value="DUF2620"/>
    <property type="match status" value="1"/>
</dbReference>
<evidence type="ECO:0000313" key="1">
    <source>
        <dbReference type="EMBL" id="MFD2628902.1"/>
    </source>
</evidence>
<dbReference type="InterPro" id="IPR021238">
    <property type="entry name" value="DUF2620"/>
</dbReference>
<dbReference type="RefSeq" id="WP_379561662.1">
    <property type="nucleotide sequence ID" value="NZ_CP085256.1"/>
</dbReference>
<sequence length="119" mass="12602">MKIVIGGQVEKKAIEGLIKEIDSSIETSVKSDLDAAMAIKTGQADYYVGACHTGGGGALAMAIAMIGRDNCETVSMPGKQPQEEKVMEAVNNGKKAYGFTGDHMEKAIPMIINAIKNKK</sequence>
<keyword evidence="2" id="KW-1185">Reference proteome</keyword>